<feature type="domain" description="DUF1468" evidence="2">
    <location>
        <begin position="20"/>
        <end position="159"/>
    </location>
</feature>
<keyword evidence="1" id="KW-0812">Transmembrane</keyword>
<feature type="transmembrane region" description="Helical" evidence="1">
    <location>
        <begin position="138"/>
        <end position="165"/>
    </location>
</feature>
<evidence type="ECO:0000313" key="3">
    <source>
        <dbReference type="EMBL" id="GAA0585848.1"/>
    </source>
</evidence>
<evidence type="ECO:0000256" key="1">
    <source>
        <dbReference type="SAM" id="Phobius"/>
    </source>
</evidence>
<dbReference type="EMBL" id="BAAAFZ010000034">
    <property type="protein sequence ID" value="GAA0585848.1"/>
    <property type="molecule type" value="Genomic_DNA"/>
</dbReference>
<dbReference type="Proteomes" id="UP001501588">
    <property type="component" value="Unassembled WGS sequence"/>
</dbReference>
<name>A0ABN1F9K0_9PROT</name>
<dbReference type="Pfam" id="PF07331">
    <property type="entry name" value="TctB"/>
    <property type="match status" value="1"/>
</dbReference>
<reference evidence="3 4" key="1">
    <citation type="journal article" date="2019" name="Int. J. Syst. Evol. Microbiol.">
        <title>The Global Catalogue of Microorganisms (GCM) 10K type strain sequencing project: providing services to taxonomists for standard genome sequencing and annotation.</title>
        <authorList>
            <consortium name="The Broad Institute Genomics Platform"/>
            <consortium name="The Broad Institute Genome Sequencing Center for Infectious Disease"/>
            <person name="Wu L."/>
            <person name="Ma J."/>
        </authorList>
    </citation>
    <scope>NUCLEOTIDE SEQUENCE [LARGE SCALE GENOMIC DNA]</scope>
    <source>
        <strain evidence="3 4">JCM 9933</strain>
    </source>
</reference>
<protein>
    <submittedName>
        <fullName evidence="3">Tripartite tricarboxylate transporter TctB family protein</fullName>
    </submittedName>
</protein>
<evidence type="ECO:0000313" key="4">
    <source>
        <dbReference type="Proteomes" id="UP001501588"/>
    </source>
</evidence>
<comment type="caution">
    <text evidence="3">The sequence shown here is derived from an EMBL/GenBank/DDBJ whole genome shotgun (WGS) entry which is preliminary data.</text>
</comment>
<feature type="transmembrane region" description="Helical" evidence="1">
    <location>
        <begin position="94"/>
        <end position="118"/>
    </location>
</feature>
<evidence type="ECO:0000259" key="2">
    <source>
        <dbReference type="Pfam" id="PF07331"/>
    </source>
</evidence>
<gene>
    <name evidence="3" type="ORF">GCM10009416_25200</name>
</gene>
<sequence>MNGPGPVARARAGLPWPDLAAGLFVLALGGLAVWQALAIPVSPIYAQVGPKAVPFVVAGGLLLLGAGLVAQALRGGWSHELEEVRDAPPANRRAFALLLAGLGANLLLIVPLGFSLAATAQYVLVAAAFGSRRFLRDAAVALVLTLAAWFLFVELLGVNIGAGVLEGLVLRALGREPPA</sequence>
<organism evidence="3 4">
    <name type="scientific">Craurococcus roseus</name>
    <dbReference type="NCBI Taxonomy" id="77585"/>
    <lineage>
        <taxon>Bacteria</taxon>
        <taxon>Pseudomonadati</taxon>
        <taxon>Pseudomonadota</taxon>
        <taxon>Alphaproteobacteria</taxon>
        <taxon>Acetobacterales</taxon>
        <taxon>Acetobacteraceae</taxon>
        <taxon>Craurococcus</taxon>
    </lineage>
</organism>
<accession>A0ABN1F9K0</accession>
<proteinExistence type="predicted"/>
<feature type="transmembrane region" description="Helical" evidence="1">
    <location>
        <begin position="21"/>
        <end position="46"/>
    </location>
</feature>
<keyword evidence="4" id="KW-1185">Reference proteome</keyword>
<feature type="transmembrane region" description="Helical" evidence="1">
    <location>
        <begin position="52"/>
        <end position="73"/>
    </location>
</feature>
<dbReference type="RefSeq" id="WP_343895659.1">
    <property type="nucleotide sequence ID" value="NZ_BAAAFZ010000034.1"/>
</dbReference>
<dbReference type="InterPro" id="IPR009936">
    <property type="entry name" value="DUF1468"/>
</dbReference>
<keyword evidence="1" id="KW-1133">Transmembrane helix</keyword>
<keyword evidence="1" id="KW-0472">Membrane</keyword>